<reference evidence="7 8" key="1">
    <citation type="journal article" date="2019" name="Commun. Biol.">
        <title>The bagworm genome reveals a unique fibroin gene that provides high tensile strength.</title>
        <authorList>
            <person name="Kono N."/>
            <person name="Nakamura H."/>
            <person name="Ohtoshi R."/>
            <person name="Tomita M."/>
            <person name="Numata K."/>
            <person name="Arakawa K."/>
        </authorList>
    </citation>
    <scope>NUCLEOTIDE SEQUENCE [LARGE SCALE GENOMIC DNA]</scope>
</reference>
<keyword evidence="3" id="KW-0677">Repeat</keyword>
<comment type="caution">
    <text evidence="7">The sequence shown here is derived from an EMBL/GenBank/DDBJ whole genome shotgun (WGS) entry which is preliminary data.</text>
</comment>
<evidence type="ECO:0000313" key="8">
    <source>
        <dbReference type="Proteomes" id="UP000299102"/>
    </source>
</evidence>
<dbReference type="PANTHER" id="PTHR12546">
    <property type="entry name" value="FER-1-LIKE"/>
    <property type="match status" value="1"/>
</dbReference>
<evidence type="ECO:0000313" key="7">
    <source>
        <dbReference type="EMBL" id="GBP13671.1"/>
    </source>
</evidence>
<dbReference type="InterPro" id="IPR037721">
    <property type="entry name" value="Ferlin"/>
</dbReference>
<dbReference type="CDD" id="cd08374">
    <property type="entry name" value="C2F_Ferlin"/>
    <property type="match status" value="1"/>
</dbReference>
<dbReference type="InterPro" id="IPR055072">
    <property type="entry name" value="Ferlin_DSRM"/>
</dbReference>
<dbReference type="Proteomes" id="UP000299102">
    <property type="component" value="Unassembled WGS sequence"/>
</dbReference>
<dbReference type="GO" id="GO:0016020">
    <property type="term" value="C:membrane"/>
    <property type="evidence" value="ECO:0007669"/>
    <property type="project" value="UniProtKB-SubCell"/>
</dbReference>
<feature type="domain" description="Ferlin dsRNA-binding" evidence="6">
    <location>
        <begin position="53"/>
        <end position="126"/>
    </location>
</feature>
<keyword evidence="5" id="KW-0472">Membrane</keyword>
<evidence type="ECO:0000256" key="3">
    <source>
        <dbReference type="ARBA" id="ARBA00022737"/>
    </source>
</evidence>
<dbReference type="EMBL" id="BGZK01005354">
    <property type="protein sequence ID" value="GBP13671.1"/>
    <property type="molecule type" value="Genomic_DNA"/>
</dbReference>
<dbReference type="AlphaFoldDB" id="A0A4C1TK48"/>
<keyword evidence="4" id="KW-1133">Transmembrane helix</keyword>
<dbReference type="STRING" id="151549.A0A4C1TK48"/>
<evidence type="ECO:0000256" key="1">
    <source>
        <dbReference type="ARBA" id="ARBA00004370"/>
    </source>
</evidence>
<name>A0A4C1TK48_EUMVA</name>
<sequence length="280" mass="32870">MMNHMLAEMKYIHMNWKLYLNLTISKNGCIRLNSIEEKKQETIPKMKVELLVYLRQGYNRWRDAMKPTQILAKLCKDGKLEPPIYELGRVKIGRTIFNMPMDNAELFSNPKFVEEQMALVVLRRWQEVPRVGTKLVEEHVETRPLFNPAKMGIEQGRLEMWVDMFPMDMLLPGPPSTYRRGNRSLSKCASSYGTRTMLCWKMMPSSVVAPGPDDCQTTDIHYRSLTGEGNFNWRFIYPFDYLEAEEKIVISRKESVFSWDESECKIPARLELQVWDADHF</sequence>
<gene>
    <name evidence="7" type="primary">otof</name>
    <name evidence="7" type="ORF">EVAR_101391_1</name>
</gene>
<dbReference type="InterPro" id="IPR037725">
    <property type="entry name" value="C2F_Ferlin"/>
</dbReference>
<keyword evidence="8" id="KW-1185">Reference proteome</keyword>
<dbReference type="PANTHER" id="PTHR12546:SF60">
    <property type="entry name" value="MISFIRE, ISOFORM F"/>
    <property type="match status" value="1"/>
</dbReference>
<evidence type="ECO:0000259" key="6">
    <source>
        <dbReference type="Pfam" id="PF22901"/>
    </source>
</evidence>
<evidence type="ECO:0000256" key="4">
    <source>
        <dbReference type="ARBA" id="ARBA00022989"/>
    </source>
</evidence>
<dbReference type="OrthoDB" id="10059618at2759"/>
<accession>A0A4C1TK48</accession>
<dbReference type="GO" id="GO:0007009">
    <property type="term" value="P:plasma membrane organization"/>
    <property type="evidence" value="ECO:0007669"/>
    <property type="project" value="TreeGrafter"/>
</dbReference>
<evidence type="ECO:0000256" key="2">
    <source>
        <dbReference type="ARBA" id="ARBA00022692"/>
    </source>
</evidence>
<keyword evidence="2" id="KW-0812">Transmembrane</keyword>
<dbReference type="Pfam" id="PF22901">
    <property type="entry name" value="dsrm_Ferlin"/>
    <property type="match status" value="1"/>
</dbReference>
<comment type="subcellular location">
    <subcellularLocation>
        <location evidence="1">Membrane</location>
    </subcellularLocation>
</comment>
<evidence type="ECO:0000256" key="5">
    <source>
        <dbReference type="ARBA" id="ARBA00023136"/>
    </source>
</evidence>
<protein>
    <submittedName>
        <fullName evidence="7">Otoferlin</fullName>
    </submittedName>
</protein>
<organism evidence="7 8">
    <name type="scientific">Eumeta variegata</name>
    <name type="common">Bagworm moth</name>
    <name type="synonym">Eumeta japonica</name>
    <dbReference type="NCBI Taxonomy" id="151549"/>
    <lineage>
        <taxon>Eukaryota</taxon>
        <taxon>Metazoa</taxon>
        <taxon>Ecdysozoa</taxon>
        <taxon>Arthropoda</taxon>
        <taxon>Hexapoda</taxon>
        <taxon>Insecta</taxon>
        <taxon>Pterygota</taxon>
        <taxon>Neoptera</taxon>
        <taxon>Endopterygota</taxon>
        <taxon>Lepidoptera</taxon>
        <taxon>Glossata</taxon>
        <taxon>Ditrysia</taxon>
        <taxon>Tineoidea</taxon>
        <taxon>Psychidae</taxon>
        <taxon>Oiketicinae</taxon>
        <taxon>Eumeta</taxon>
    </lineage>
</organism>
<proteinExistence type="predicted"/>